<evidence type="ECO:0000256" key="1">
    <source>
        <dbReference type="ARBA" id="ARBA00010815"/>
    </source>
</evidence>
<evidence type="ECO:0000313" key="6">
    <source>
        <dbReference type="EMBL" id="MEW9805013.1"/>
    </source>
</evidence>
<protein>
    <submittedName>
        <fullName evidence="6">Class I SAM-dependent methyltransferase</fullName>
        <ecNumber evidence="6">2.1.1.-</ecNumber>
    </submittedName>
</protein>
<dbReference type="RefSeq" id="WP_367722064.1">
    <property type="nucleotide sequence ID" value="NZ_JBFOCI010000001.1"/>
</dbReference>
<keyword evidence="5" id="KW-0443">Lipid metabolism</keyword>
<dbReference type="SUPFAM" id="SSF53335">
    <property type="entry name" value="S-adenosyl-L-methionine-dependent methyltransferases"/>
    <property type="match status" value="1"/>
</dbReference>
<name>A0ABV3QVL5_9HYPH</name>
<accession>A0ABV3QVL5</accession>
<dbReference type="PANTHER" id="PTHR43667:SF2">
    <property type="entry name" value="FATTY ACID C-METHYL TRANSFERASE"/>
    <property type="match status" value="1"/>
</dbReference>
<dbReference type="GO" id="GO:0032259">
    <property type="term" value="P:methylation"/>
    <property type="evidence" value="ECO:0007669"/>
    <property type="project" value="UniProtKB-KW"/>
</dbReference>
<comment type="caution">
    <text evidence="6">The sequence shown here is derived from an EMBL/GenBank/DDBJ whole genome shotgun (WGS) entry which is preliminary data.</text>
</comment>
<sequence>MTVESTEREAGVVRRHTFGSFAARQASRIVPGIAAGRLIVDLPWGGRVERVGKLLGPDVLISVHRWRALAKLMLGGEVSFAASYLDGDWSTPDPLRLFELVMLNETMRLPARRFSGIARLLDKIHHGLHRNTRSGSKRNIAAHYDLGNDFYQQWLDRSMTYSAALFADDETLEEAQQNKIRHVSRLLELRGGERVLEIGCGWGALAEGLVRQEGSHFTGITLSEQQFAYASDRLRPEIARNQAELRLQDYRDLGGRFDRIVSIEMFEAVGEAYWRTYFDVVKKRLAQNGIAVLQVITIAEDRFEKYRRTPEFIQRYIFHGGMLPTKTHLRDLAAGAGLEIMTELSFGIGYARTLAEWRSRFKNAWPRLLQLGFDDRFRRMWDYYLSYCEAGFRAGATDVVLIKLRALEQ</sequence>
<dbReference type="Pfam" id="PF02353">
    <property type="entry name" value="CMAS"/>
    <property type="match status" value="1"/>
</dbReference>
<dbReference type="Proteomes" id="UP001556196">
    <property type="component" value="Unassembled WGS sequence"/>
</dbReference>
<comment type="similarity">
    <text evidence="1">Belongs to the CFA/CMAS family.</text>
</comment>
<proteinExistence type="inferred from homology"/>
<keyword evidence="7" id="KW-1185">Reference proteome</keyword>
<keyword evidence="2 6" id="KW-0489">Methyltransferase</keyword>
<dbReference type="EC" id="2.1.1.-" evidence="6"/>
<dbReference type="PANTHER" id="PTHR43667">
    <property type="entry name" value="CYCLOPROPANE-FATTY-ACYL-PHOSPHOLIPID SYNTHASE"/>
    <property type="match status" value="1"/>
</dbReference>
<evidence type="ECO:0000256" key="3">
    <source>
        <dbReference type="ARBA" id="ARBA00022679"/>
    </source>
</evidence>
<dbReference type="EMBL" id="JBFOCI010000001">
    <property type="protein sequence ID" value="MEW9805013.1"/>
    <property type="molecule type" value="Genomic_DNA"/>
</dbReference>
<evidence type="ECO:0000256" key="5">
    <source>
        <dbReference type="ARBA" id="ARBA00023098"/>
    </source>
</evidence>
<evidence type="ECO:0000313" key="7">
    <source>
        <dbReference type="Proteomes" id="UP001556196"/>
    </source>
</evidence>
<dbReference type="Gene3D" id="3.40.50.150">
    <property type="entry name" value="Vaccinia Virus protein VP39"/>
    <property type="match status" value="1"/>
</dbReference>
<gene>
    <name evidence="6" type="ORF">ABUE31_03325</name>
</gene>
<evidence type="ECO:0000256" key="4">
    <source>
        <dbReference type="ARBA" id="ARBA00022691"/>
    </source>
</evidence>
<reference evidence="6 7" key="1">
    <citation type="submission" date="2024-06" db="EMBL/GenBank/DDBJ databases">
        <authorList>
            <person name="Tuo L."/>
        </authorList>
    </citation>
    <scope>NUCLEOTIDE SEQUENCE [LARGE SCALE GENOMIC DNA]</scope>
    <source>
        <strain evidence="6 7">ZMM04-5</strain>
    </source>
</reference>
<evidence type="ECO:0000256" key="2">
    <source>
        <dbReference type="ARBA" id="ARBA00022603"/>
    </source>
</evidence>
<dbReference type="InterPro" id="IPR029063">
    <property type="entry name" value="SAM-dependent_MTases_sf"/>
</dbReference>
<keyword evidence="4" id="KW-0949">S-adenosyl-L-methionine</keyword>
<dbReference type="InterPro" id="IPR003333">
    <property type="entry name" value="CMAS"/>
</dbReference>
<dbReference type="PIRSF" id="PIRSF003085">
    <property type="entry name" value="CMAS"/>
    <property type="match status" value="1"/>
</dbReference>
<organism evidence="6 7">
    <name type="scientific">Mesorhizobium marinum</name>
    <dbReference type="NCBI Taxonomy" id="3228790"/>
    <lineage>
        <taxon>Bacteria</taxon>
        <taxon>Pseudomonadati</taxon>
        <taxon>Pseudomonadota</taxon>
        <taxon>Alphaproteobacteria</taxon>
        <taxon>Hyphomicrobiales</taxon>
        <taxon>Phyllobacteriaceae</taxon>
        <taxon>Mesorhizobium</taxon>
    </lineage>
</organism>
<keyword evidence="3 6" id="KW-0808">Transferase</keyword>
<dbReference type="InterPro" id="IPR050723">
    <property type="entry name" value="CFA/CMAS"/>
</dbReference>
<dbReference type="GO" id="GO:0008168">
    <property type="term" value="F:methyltransferase activity"/>
    <property type="evidence" value="ECO:0007669"/>
    <property type="project" value="UniProtKB-KW"/>
</dbReference>
<dbReference type="CDD" id="cd02440">
    <property type="entry name" value="AdoMet_MTases"/>
    <property type="match status" value="1"/>
</dbReference>